<dbReference type="Pfam" id="PF14398">
    <property type="entry name" value="ATPgrasp_YheCD"/>
    <property type="match status" value="1"/>
</dbReference>
<keyword evidence="2" id="KW-1185">Reference proteome</keyword>
<dbReference type="AlphaFoldDB" id="A0A1N7MHQ5"/>
<gene>
    <name evidence="1" type="ORF">SAMN05421790_106108</name>
</gene>
<reference evidence="2" key="1">
    <citation type="submission" date="2017-01" db="EMBL/GenBank/DDBJ databases">
        <authorList>
            <person name="Varghese N."/>
            <person name="Submissions S."/>
        </authorList>
    </citation>
    <scope>NUCLEOTIDE SEQUENCE [LARGE SCALE GENOMIC DNA]</scope>
    <source>
        <strain evidence="2">DSM 45196</strain>
    </source>
</reference>
<dbReference type="Gene3D" id="3.30.470.20">
    <property type="entry name" value="ATP-grasp fold, B domain"/>
    <property type="match status" value="1"/>
</dbReference>
<dbReference type="InterPro" id="IPR026838">
    <property type="entry name" value="YheC/D"/>
</dbReference>
<proteinExistence type="predicted"/>
<dbReference type="SUPFAM" id="SSF56059">
    <property type="entry name" value="Glutathione synthetase ATP-binding domain-like"/>
    <property type="match status" value="1"/>
</dbReference>
<accession>A0A1N7MHQ5</accession>
<sequence length="373" mass="42142">MMKSSAYTLGVVTCRSAGRTPPFSETGYFKDLTVEGDSAGIQLIIFPPMNVNWKNRQVTAWRYHQPVRRWLKEKHPIPQLIYDRCYYTDTTHYRTYKPYIDRLRQDPSVHLLGKPLGGKLQTHLMLQKSPPLSPYLLPTKKFGSTTDLISGMKLYTSVLIKPNGGSHGRGVAAITPRGRSFRVRGRSRSNRPFHLILHSGSSLIHWVGRFIGQTPYIIQPFLNLRSMDGRPFDIRILVQKNGEGKWVTTGTAVRTGRPGSLTSNLHGGGHAENTEKFLRKNYSPEKAKDILQSIQYLSENVPIQIEQEHGRLLELGLDVGVDRQGNVWLLEANSKPGRSVFLQTGEREVRRQSVRLPIQYALTLFKGLTGGSL</sequence>
<evidence type="ECO:0000313" key="1">
    <source>
        <dbReference type="EMBL" id="SIS85714.1"/>
    </source>
</evidence>
<protein>
    <submittedName>
        <fullName evidence="1">YheC/D like ATP-grasp</fullName>
    </submittedName>
</protein>
<name>A0A1N7MHQ5_9BACL</name>
<evidence type="ECO:0000313" key="2">
    <source>
        <dbReference type="Proteomes" id="UP000186795"/>
    </source>
</evidence>
<organism evidence="1 2">
    <name type="scientific">Kroppenstedtia eburnea</name>
    <dbReference type="NCBI Taxonomy" id="714067"/>
    <lineage>
        <taxon>Bacteria</taxon>
        <taxon>Bacillati</taxon>
        <taxon>Bacillota</taxon>
        <taxon>Bacilli</taxon>
        <taxon>Bacillales</taxon>
        <taxon>Thermoactinomycetaceae</taxon>
        <taxon>Kroppenstedtia</taxon>
    </lineage>
</organism>
<dbReference type="Proteomes" id="UP000186795">
    <property type="component" value="Unassembled WGS sequence"/>
</dbReference>
<dbReference type="EMBL" id="FTOD01000006">
    <property type="protein sequence ID" value="SIS85714.1"/>
    <property type="molecule type" value="Genomic_DNA"/>
</dbReference>